<evidence type="ECO:0000256" key="3">
    <source>
        <dbReference type="ARBA" id="ARBA00022692"/>
    </source>
</evidence>
<accession>A0A1H6FLD1</accession>
<comment type="subcellular location">
    <subcellularLocation>
        <location evidence="1">Cell membrane</location>
        <topology evidence="1">Multi-pass membrane protein</topology>
    </subcellularLocation>
</comment>
<dbReference type="Proteomes" id="UP000222056">
    <property type="component" value="Unassembled WGS sequence"/>
</dbReference>
<feature type="transmembrane region" description="Helical" evidence="7">
    <location>
        <begin position="20"/>
        <end position="42"/>
    </location>
</feature>
<keyword evidence="5 7" id="KW-0472">Membrane</keyword>
<feature type="transmembrane region" description="Helical" evidence="7">
    <location>
        <begin position="363"/>
        <end position="381"/>
    </location>
</feature>
<sequence length="535" mass="54236">MSDLTNLRGPERRPLRGRRLALGTIAQQGSQAAGLLAMLIVTTVVGRRLSLREFGVFGLLSSLAGYLLVVQNAAAAAAVRELAASLGAGQRERRSVVFASALVLYTGGGLVAALALAICGPAVSFVLGLEGQLARDTQGGALLLATVTAIGWPLTIFRDVLRARGRFVALAVCEVAGIVAYAALVCALALTAAPLWVLIGAAGTLPPAVGLTALAARPLAGGFVARSAARPERATVGSLLAAGAGLSGAEIANAVAYTADRGLLGALGSARLVGLFEGPLRAHNVLRALSAALVTTVLPTAARLHASGDVAGLRELAQRGIRYALLLTAPAAAVVAAGAAVLLEVWLGQRYVAGASGLRLLCSYWLLQGAGAIAGAILVALGRTAVVARTAASALAANVLLALVAIPPLGVAGAALAFAVPAGLQALWLVWRLRQALDLTVRELLSAAVPGWLATALALAAAWAGLAVAGEAAWPALLVLPVALLVGWFVAFVTALKPAERAFARSLLRRLPVSEDTPGTDRRSVSEGAPRPDPR</sequence>
<evidence type="ECO:0000256" key="2">
    <source>
        <dbReference type="ARBA" id="ARBA00022475"/>
    </source>
</evidence>
<feature type="transmembrane region" description="Helical" evidence="7">
    <location>
        <begin position="443"/>
        <end position="466"/>
    </location>
</feature>
<feature type="compositionally biased region" description="Basic and acidic residues" evidence="6">
    <location>
        <begin position="519"/>
        <end position="535"/>
    </location>
</feature>
<feature type="transmembrane region" description="Helical" evidence="7">
    <location>
        <begin position="386"/>
        <end position="406"/>
    </location>
</feature>
<dbReference type="InterPro" id="IPR050833">
    <property type="entry name" value="Poly_Biosynth_Transport"/>
</dbReference>
<feature type="transmembrane region" description="Helical" evidence="7">
    <location>
        <begin position="412"/>
        <end position="431"/>
    </location>
</feature>
<feature type="transmembrane region" description="Helical" evidence="7">
    <location>
        <begin position="323"/>
        <end position="343"/>
    </location>
</feature>
<evidence type="ECO:0000256" key="5">
    <source>
        <dbReference type="ARBA" id="ARBA00023136"/>
    </source>
</evidence>
<feature type="transmembrane region" description="Helical" evidence="7">
    <location>
        <begin position="167"/>
        <end position="190"/>
    </location>
</feature>
<feature type="region of interest" description="Disordered" evidence="6">
    <location>
        <begin position="515"/>
        <end position="535"/>
    </location>
</feature>
<dbReference type="PANTHER" id="PTHR30250">
    <property type="entry name" value="PST FAMILY PREDICTED COLANIC ACID TRANSPORTER"/>
    <property type="match status" value="1"/>
</dbReference>
<dbReference type="GO" id="GO:0005886">
    <property type="term" value="C:plasma membrane"/>
    <property type="evidence" value="ECO:0007669"/>
    <property type="project" value="UniProtKB-SubCell"/>
</dbReference>
<evidence type="ECO:0000313" key="9">
    <source>
        <dbReference type="Proteomes" id="UP000222056"/>
    </source>
</evidence>
<evidence type="ECO:0000313" key="8">
    <source>
        <dbReference type="EMBL" id="SEH11679.1"/>
    </source>
</evidence>
<dbReference type="PANTHER" id="PTHR30250:SF26">
    <property type="entry name" value="PSMA PROTEIN"/>
    <property type="match status" value="1"/>
</dbReference>
<dbReference type="EMBL" id="FNWJ01000001">
    <property type="protein sequence ID" value="SEH11679.1"/>
    <property type="molecule type" value="Genomic_DNA"/>
</dbReference>
<evidence type="ECO:0000256" key="4">
    <source>
        <dbReference type="ARBA" id="ARBA00022989"/>
    </source>
</evidence>
<feature type="transmembrane region" description="Helical" evidence="7">
    <location>
        <begin position="138"/>
        <end position="155"/>
    </location>
</feature>
<evidence type="ECO:0000256" key="6">
    <source>
        <dbReference type="SAM" id="MobiDB-lite"/>
    </source>
</evidence>
<evidence type="ECO:0000256" key="7">
    <source>
        <dbReference type="SAM" id="Phobius"/>
    </source>
</evidence>
<feature type="transmembrane region" description="Helical" evidence="7">
    <location>
        <begin position="96"/>
        <end position="118"/>
    </location>
</feature>
<feature type="transmembrane region" description="Helical" evidence="7">
    <location>
        <begin position="54"/>
        <end position="75"/>
    </location>
</feature>
<dbReference type="RefSeq" id="WP_093116482.1">
    <property type="nucleotide sequence ID" value="NZ_FNWJ01000001.1"/>
</dbReference>
<name>A0A1H6FLD1_THEAL</name>
<keyword evidence="4 7" id="KW-1133">Transmembrane helix</keyword>
<evidence type="ECO:0000256" key="1">
    <source>
        <dbReference type="ARBA" id="ARBA00004651"/>
    </source>
</evidence>
<dbReference type="Pfam" id="PF13440">
    <property type="entry name" value="Polysacc_synt_3"/>
    <property type="match status" value="1"/>
</dbReference>
<feature type="transmembrane region" description="Helical" evidence="7">
    <location>
        <begin position="472"/>
        <end position="496"/>
    </location>
</feature>
<proteinExistence type="predicted"/>
<keyword evidence="3 7" id="KW-0812">Transmembrane</keyword>
<gene>
    <name evidence="8" type="ORF">SAMN02745716_0846</name>
</gene>
<dbReference type="AlphaFoldDB" id="A0A1H6FLD1"/>
<dbReference type="STRING" id="29539.SAMN02745716_0846"/>
<keyword evidence="9" id="KW-1185">Reference proteome</keyword>
<keyword evidence="2" id="KW-1003">Cell membrane</keyword>
<feature type="transmembrane region" description="Helical" evidence="7">
    <location>
        <begin position="196"/>
        <end position="216"/>
    </location>
</feature>
<protein>
    <submittedName>
        <fullName evidence="8">Membrane protein involved in the export of O-antigen and teichoic acid</fullName>
    </submittedName>
</protein>
<reference evidence="9" key="1">
    <citation type="submission" date="2016-10" db="EMBL/GenBank/DDBJ databases">
        <authorList>
            <person name="Varghese N."/>
            <person name="Submissions S."/>
        </authorList>
    </citation>
    <scope>NUCLEOTIDE SEQUENCE [LARGE SCALE GENOMIC DNA]</scope>
    <source>
        <strain evidence="9">ATCC 35263</strain>
    </source>
</reference>
<organism evidence="8 9">
    <name type="scientific">Thermoleophilum album</name>
    <dbReference type="NCBI Taxonomy" id="29539"/>
    <lineage>
        <taxon>Bacteria</taxon>
        <taxon>Bacillati</taxon>
        <taxon>Actinomycetota</taxon>
        <taxon>Thermoleophilia</taxon>
        <taxon>Thermoleophilales</taxon>
        <taxon>Thermoleophilaceae</taxon>
        <taxon>Thermoleophilum</taxon>
    </lineage>
</organism>